<protein>
    <submittedName>
        <fullName evidence="2">Uncharacterized protein</fullName>
    </submittedName>
</protein>
<feature type="region of interest" description="Disordered" evidence="1">
    <location>
        <begin position="34"/>
        <end position="57"/>
    </location>
</feature>
<dbReference type="EMBL" id="JBEDUW010000152">
    <property type="protein sequence ID" value="KAK9905306.1"/>
    <property type="molecule type" value="Genomic_DNA"/>
</dbReference>
<comment type="caution">
    <text evidence="2">The sequence shown here is derived from an EMBL/GenBank/DDBJ whole genome shotgun (WGS) entry which is preliminary data.</text>
</comment>
<dbReference type="AlphaFoldDB" id="A0AAW1VNQ3"/>
<sequence length="130" mass="14522">MFRPPRAHAQFIPSHRCNFFSTASFLSLPSAAARPSPPITHHRTTKATQSPRPHLLPPVTNPTLLCRRFHHAQPPLHLCRAPLHSIRRSQNATAHWRPKLCRCCVVPSRARARPKMLSPLPSSAMPSAPS</sequence>
<accession>A0AAW1VNQ3</accession>
<evidence type="ECO:0000313" key="3">
    <source>
        <dbReference type="Proteomes" id="UP001457282"/>
    </source>
</evidence>
<reference evidence="2 3" key="1">
    <citation type="journal article" date="2023" name="G3 (Bethesda)">
        <title>A chromosome-length genome assembly and annotation of blackberry (Rubus argutus, cv. 'Hillquist').</title>
        <authorList>
            <person name="Bruna T."/>
            <person name="Aryal R."/>
            <person name="Dudchenko O."/>
            <person name="Sargent D.J."/>
            <person name="Mead D."/>
            <person name="Buti M."/>
            <person name="Cavallini A."/>
            <person name="Hytonen T."/>
            <person name="Andres J."/>
            <person name="Pham M."/>
            <person name="Weisz D."/>
            <person name="Mascagni F."/>
            <person name="Usai G."/>
            <person name="Natali L."/>
            <person name="Bassil N."/>
            <person name="Fernandez G.E."/>
            <person name="Lomsadze A."/>
            <person name="Armour M."/>
            <person name="Olukolu B."/>
            <person name="Poorten T."/>
            <person name="Britton C."/>
            <person name="Davik J."/>
            <person name="Ashrafi H."/>
            <person name="Aiden E.L."/>
            <person name="Borodovsky M."/>
            <person name="Worthington M."/>
        </authorList>
    </citation>
    <scope>NUCLEOTIDE SEQUENCE [LARGE SCALE GENOMIC DNA]</scope>
    <source>
        <strain evidence="2">PI 553951</strain>
    </source>
</reference>
<name>A0AAW1VNQ3_RUBAR</name>
<gene>
    <name evidence="2" type="ORF">M0R45_000310</name>
</gene>
<organism evidence="2 3">
    <name type="scientific">Rubus argutus</name>
    <name type="common">Southern blackberry</name>
    <dbReference type="NCBI Taxonomy" id="59490"/>
    <lineage>
        <taxon>Eukaryota</taxon>
        <taxon>Viridiplantae</taxon>
        <taxon>Streptophyta</taxon>
        <taxon>Embryophyta</taxon>
        <taxon>Tracheophyta</taxon>
        <taxon>Spermatophyta</taxon>
        <taxon>Magnoliopsida</taxon>
        <taxon>eudicotyledons</taxon>
        <taxon>Gunneridae</taxon>
        <taxon>Pentapetalae</taxon>
        <taxon>rosids</taxon>
        <taxon>fabids</taxon>
        <taxon>Rosales</taxon>
        <taxon>Rosaceae</taxon>
        <taxon>Rosoideae</taxon>
        <taxon>Rosoideae incertae sedis</taxon>
        <taxon>Rubus</taxon>
    </lineage>
</organism>
<keyword evidence="3" id="KW-1185">Reference proteome</keyword>
<evidence type="ECO:0000313" key="2">
    <source>
        <dbReference type="EMBL" id="KAK9905306.1"/>
    </source>
</evidence>
<dbReference type="Proteomes" id="UP001457282">
    <property type="component" value="Unassembled WGS sequence"/>
</dbReference>
<evidence type="ECO:0000256" key="1">
    <source>
        <dbReference type="SAM" id="MobiDB-lite"/>
    </source>
</evidence>
<proteinExistence type="predicted"/>